<dbReference type="EMBL" id="BMMQ01000007">
    <property type="protein sequence ID" value="GGO65711.1"/>
    <property type="molecule type" value="Genomic_DNA"/>
</dbReference>
<reference evidence="4" key="1">
    <citation type="journal article" date="2019" name="Int. J. Syst. Evol. Microbiol.">
        <title>The Global Catalogue of Microorganisms (GCM) 10K type strain sequencing project: providing services to taxonomists for standard genome sequencing and annotation.</title>
        <authorList>
            <consortium name="The Broad Institute Genomics Platform"/>
            <consortium name="The Broad Institute Genome Sequencing Center for Infectious Disease"/>
            <person name="Wu L."/>
            <person name="Ma J."/>
        </authorList>
    </citation>
    <scope>NUCLEOTIDE SEQUENCE [LARGE SCALE GENOMIC DNA]</scope>
    <source>
        <strain evidence="4">CGMCC 4.7181</strain>
    </source>
</reference>
<dbReference type="Proteomes" id="UP000638043">
    <property type="component" value="Unassembled WGS sequence"/>
</dbReference>
<proteinExistence type="inferred from homology"/>
<dbReference type="CDD" id="cd07814">
    <property type="entry name" value="SRPBCC_CalC_Aha1-like"/>
    <property type="match status" value="1"/>
</dbReference>
<dbReference type="Gene3D" id="3.30.530.20">
    <property type="match status" value="1"/>
</dbReference>
<evidence type="ECO:0000313" key="4">
    <source>
        <dbReference type="Proteomes" id="UP000638043"/>
    </source>
</evidence>
<comment type="similarity">
    <text evidence="1">Belongs to the AHA1 family.</text>
</comment>
<feature type="domain" description="Activator of Hsp90 ATPase homologue 1/2-like C-terminal" evidence="2">
    <location>
        <begin position="17"/>
        <end position="145"/>
    </location>
</feature>
<evidence type="ECO:0000313" key="3">
    <source>
        <dbReference type="EMBL" id="GGO65711.1"/>
    </source>
</evidence>
<keyword evidence="4" id="KW-1185">Reference proteome</keyword>
<dbReference type="InterPro" id="IPR023393">
    <property type="entry name" value="START-like_dom_sf"/>
</dbReference>
<evidence type="ECO:0000259" key="2">
    <source>
        <dbReference type="Pfam" id="PF08327"/>
    </source>
</evidence>
<dbReference type="InterPro" id="IPR013538">
    <property type="entry name" value="ASHA1/2-like_C"/>
</dbReference>
<comment type="caution">
    <text evidence="3">The sequence shown here is derived from an EMBL/GenBank/DDBJ whole genome shotgun (WGS) entry which is preliminary data.</text>
</comment>
<sequence>MTGMTTGGIEIERDILAPPTAVFAAWTSADSFARWFGGAEVEVPRESLDFVAEPGRNWAAQMVLPGGGTIDWAGEVVEVSPSERFVFTITDEPANPERARVEVELTEFAGGTRVRFAQEAPGFTDEQKAGLIAGWEGFIDELAKIATA</sequence>
<name>A0ABQ2N3D1_9MICO</name>
<dbReference type="Pfam" id="PF08327">
    <property type="entry name" value="AHSA1"/>
    <property type="match status" value="1"/>
</dbReference>
<organism evidence="3 4">
    <name type="scientific">Microbacterium nanhaiense</name>
    <dbReference type="NCBI Taxonomy" id="1301026"/>
    <lineage>
        <taxon>Bacteria</taxon>
        <taxon>Bacillati</taxon>
        <taxon>Actinomycetota</taxon>
        <taxon>Actinomycetes</taxon>
        <taxon>Micrococcales</taxon>
        <taxon>Microbacteriaceae</taxon>
        <taxon>Microbacterium</taxon>
    </lineage>
</organism>
<accession>A0ABQ2N3D1</accession>
<gene>
    <name evidence="3" type="ORF">GCM10010910_23500</name>
</gene>
<evidence type="ECO:0000256" key="1">
    <source>
        <dbReference type="ARBA" id="ARBA00006817"/>
    </source>
</evidence>
<protein>
    <recommendedName>
        <fullName evidence="2">Activator of Hsp90 ATPase homologue 1/2-like C-terminal domain-containing protein</fullName>
    </recommendedName>
</protein>
<dbReference type="SUPFAM" id="SSF55961">
    <property type="entry name" value="Bet v1-like"/>
    <property type="match status" value="1"/>
</dbReference>